<name>A0AAJ0FK42_9PEZI</name>
<accession>A0AAJ0FK42</accession>
<sequence>MATSSKALNHSKYELGDLLRDIGRFLEDQKAAGPATGLVDLSPSSTHPASTYDSVSTLTEFPIGPMDRPSEAPADLRADYRSISTQTDLEVAEHPPLVDRTVRTPQASLQTTLERPIFEFSFSMGPSIQFCSSEDSISKMPLDSHCFSDTGATKVRGKLPSPSSLDEPHVIRRADIIKVPWKEKIIVVRLPPLSWNEFMAQESRGPEKLGLASVATGLYDTVADDETTAADKSGVVATSQLSSREAGEAWTFEARTQGVSAVEKASGFRVFDPTFYEGAWFDFSAKQ</sequence>
<dbReference type="GeneID" id="85305558"/>
<dbReference type="RefSeq" id="XP_060281362.1">
    <property type="nucleotide sequence ID" value="XM_060422371.1"/>
</dbReference>
<protein>
    <submittedName>
        <fullName evidence="1">Uncharacterized protein</fullName>
    </submittedName>
</protein>
<dbReference type="Proteomes" id="UP001244011">
    <property type="component" value="Unassembled WGS sequence"/>
</dbReference>
<proteinExistence type="predicted"/>
<comment type="caution">
    <text evidence="1">The sequence shown here is derived from an EMBL/GenBank/DDBJ whole genome shotgun (WGS) entry which is preliminary data.</text>
</comment>
<dbReference type="AlphaFoldDB" id="A0AAJ0FK42"/>
<keyword evidence="2" id="KW-1185">Reference proteome</keyword>
<evidence type="ECO:0000313" key="2">
    <source>
        <dbReference type="Proteomes" id="UP001244011"/>
    </source>
</evidence>
<dbReference type="EMBL" id="MU839016">
    <property type="protein sequence ID" value="KAK1765149.1"/>
    <property type="molecule type" value="Genomic_DNA"/>
</dbReference>
<gene>
    <name evidence="1" type="ORF">QBC33DRAFT_174395</name>
</gene>
<evidence type="ECO:0000313" key="1">
    <source>
        <dbReference type="EMBL" id="KAK1765149.1"/>
    </source>
</evidence>
<organism evidence="1 2">
    <name type="scientific">Phialemonium atrogriseum</name>
    <dbReference type="NCBI Taxonomy" id="1093897"/>
    <lineage>
        <taxon>Eukaryota</taxon>
        <taxon>Fungi</taxon>
        <taxon>Dikarya</taxon>
        <taxon>Ascomycota</taxon>
        <taxon>Pezizomycotina</taxon>
        <taxon>Sordariomycetes</taxon>
        <taxon>Sordariomycetidae</taxon>
        <taxon>Cephalothecales</taxon>
        <taxon>Cephalothecaceae</taxon>
        <taxon>Phialemonium</taxon>
    </lineage>
</organism>
<reference evidence="1" key="1">
    <citation type="submission" date="2023-06" db="EMBL/GenBank/DDBJ databases">
        <title>Genome-scale phylogeny and comparative genomics of the fungal order Sordariales.</title>
        <authorList>
            <consortium name="Lawrence Berkeley National Laboratory"/>
            <person name="Hensen N."/>
            <person name="Bonometti L."/>
            <person name="Westerberg I."/>
            <person name="Brannstrom I.O."/>
            <person name="Guillou S."/>
            <person name="Cros-Aarteil S."/>
            <person name="Calhoun S."/>
            <person name="Haridas S."/>
            <person name="Kuo A."/>
            <person name="Mondo S."/>
            <person name="Pangilinan J."/>
            <person name="Riley R."/>
            <person name="Labutti K."/>
            <person name="Andreopoulos B."/>
            <person name="Lipzen A."/>
            <person name="Chen C."/>
            <person name="Yanf M."/>
            <person name="Daum C."/>
            <person name="Ng V."/>
            <person name="Clum A."/>
            <person name="Steindorff A."/>
            <person name="Ohm R."/>
            <person name="Martin F."/>
            <person name="Silar P."/>
            <person name="Natvig D."/>
            <person name="Lalanne C."/>
            <person name="Gautier V."/>
            <person name="Ament-Velasquez S.L."/>
            <person name="Kruys A."/>
            <person name="Hutchinson M.I."/>
            <person name="Powell A.J."/>
            <person name="Barry K."/>
            <person name="Miller A.N."/>
            <person name="Grigoriev I.V."/>
            <person name="Debuchy R."/>
            <person name="Gladieux P."/>
            <person name="Thoren M.H."/>
            <person name="Johannesson H."/>
        </authorList>
    </citation>
    <scope>NUCLEOTIDE SEQUENCE</scope>
    <source>
        <strain evidence="1">8032-3</strain>
    </source>
</reference>